<accession>A0A1I7ZA63</accession>
<reference evidence="2" key="1">
    <citation type="submission" date="2016-11" db="UniProtKB">
        <authorList>
            <consortium name="WormBaseParasite"/>
        </authorList>
    </citation>
    <scope>IDENTIFICATION</scope>
</reference>
<protein>
    <submittedName>
        <fullName evidence="2">Methyltransf_21 domain-containing protein</fullName>
    </submittedName>
</protein>
<keyword evidence="1" id="KW-1185">Reference proteome</keyword>
<organism evidence="1 2">
    <name type="scientific">Steinernema glaseri</name>
    <dbReference type="NCBI Taxonomy" id="37863"/>
    <lineage>
        <taxon>Eukaryota</taxon>
        <taxon>Metazoa</taxon>
        <taxon>Ecdysozoa</taxon>
        <taxon>Nematoda</taxon>
        <taxon>Chromadorea</taxon>
        <taxon>Rhabditida</taxon>
        <taxon>Tylenchina</taxon>
        <taxon>Panagrolaimomorpha</taxon>
        <taxon>Strongyloidoidea</taxon>
        <taxon>Steinernematidae</taxon>
        <taxon>Steinernema</taxon>
    </lineage>
</organism>
<dbReference type="Proteomes" id="UP000095287">
    <property type="component" value="Unplaced"/>
</dbReference>
<proteinExistence type="predicted"/>
<dbReference type="WBParaSite" id="L893_g24394.t1">
    <property type="protein sequence ID" value="L893_g24394.t1"/>
    <property type="gene ID" value="L893_g24394"/>
</dbReference>
<name>A0A1I7ZA63_9BILA</name>
<sequence length="497" mass="57323">MLRPSALFCLRCTAIFLSLLVLWDIGTLSEIFTLDGLSTIKNSVERRAKLYQSESPILWEEIDLENPPFLNDTSAESLRFNEFLARPIYICKNRTEIGGDYDGFFYCYDRTPADGIQKPLLITGSLYTEGDFEKRLRADRWKVFLPQSSAILEDLTGDVEVNYLPSLSEWKSWDLAEVTRNLEGGERFSLAKIDLFSPLLPEMQLSEIPKLLRELIPHIRAEQLLLTIRIEEADAAETFFRWYSTLYHLFFKWDFALVGAEVTGNCGRPLKHCRYRATLAKTDVFGVRQAPVFGLGSPIEERKRLQQYLSRPELNCSSKTDSTPAICLDKVNPEACHVNFFSYRKVEPRILRSLPCKVVLFDPEPDQEPRPMPSNVEIVAKGVSPRNESLQVSGYGPSKWSLSPIEELLADREQEILAFDLEGAEWDLLAATTESCAFFLEVQQVAFRLRLWIGEENENFRRFYLFFLRLEHCGFQKTIARRIRESEFAVSFQRVRV</sequence>
<evidence type="ECO:0000313" key="1">
    <source>
        <dbReference type="Proteomes" id="UP000095287"/>
    </source>
</evidence>
<evidence type="ECO:0000313" key="2">
    <source>
        <dbReference type="WBParaSite" id="L893_g24394.t1"/>
    </source>
</evidence>
<dbReference type="AlphaFoldDB" id="A0A1I7ZA63"/>